<protein>
    <submittedName>
        <fullName evidence="1">Uncharacterized protein</fullName>
    </submittedName>
</protein>
<name>A0ABS3NK73_9GAMM</name>
<evidence type="ECO:0000313" key="2">
    <source>
        <dbReference type="Proteomes" id="UP000664882"/>
    </source>
</evidence>
<organism evidence="1 2">
    <name type="scientific">Oceanisphaera pacifica</name>
    <dbReference type="NCBI Taxonomy" id="2818389"/>
    <lineage>
        <taxon>Bacteria</taxon>
        <taxon>Pseudomonadati</taxon>
        <taxon>Pseudomonadota</taxon>
        <taxon>Gammaproteobacteria</taxon>
        <taxon>Aeromonadales</taxon>
        <taxon>Aeromonadaceae</taxon>
        <taxon>Oceanisphaera</taxon>
    </lineage>
</organism>
<accession>A0ABS3NK73</accession>
<proteinExistence type="predicted"/>
<gene>
    <name evidence="1" type="ORF">J3U76_13855</name>
</gene>
<sequence>MPAAVFVNRNIHVELHPAARSAYEWCMQYPQRISWSDLPQPIITGLSKEPLRGVMIKEEGTKKDNKSARHFMLYSPLWSIQLWPSTRPPNGTLLVSLSPQEISDEEVETAAWLSALSPLLLSVDHHQTAEIRDALVAHMPVKVHQKLLRAKVLSDPMLCRWLNISRGTLVQQRQRKVIREDEAIAEVPQSTDELIAALKKTRSPDD</sequence>
<comment type="caution">
    <text evidence="1">The sequence shown here is derived from an EMBL/GenBank/DDBJ whole genome shotgun (WGS) entry which is preliminary data.</text>
</comment>
<evidence type="ECO:0000313" key="1">
    <source>
        <dbReference type="EMBL" id="MBO1520695.1"/>
    </source>
</evidence>
<dbReference type="Proteomes" id="UP000664882">
    <property type="component" value="Unassembled WGS sequence"/>
</dbReference>
<dbReference type="EMBL" id="JAGDFX010000023">
    <property type="protein sequence ID" value="MBO1520695.1"/>
    <property type="molecule type" value="Genomic_DNA"/>
</dbReference>
<keyword evidence="2" id="KW-1185">Reference proteome</keyword>
<dbReference type="RefSeq" id="WP_208006566.1">
    <property type="nucleotide sequence ID" value="NZ_JAGDFX010000023.1"/>
</dbReference>
<reference evidence="1 2" key="1">
    <citation type="submission" date="2021-03" db="EMBL/GenBank/DDBJ databases">
        <title>Oceanisphaera sp. nov., isolated from the intestine.</title>
        <authorList>
            <person name="Zhao L.-H."/>
            <person name="Shi L.-F."/>
        </authorList>
    </citation>
    <scope>NUCLEOTIDE SEQUENCE [LARGE SCALE GENOMIC DNA]</scope>
    <source>
        <strain evidence="1 2">DM8</strain>
    </source>
</reference>